<proteinExistence type="predicted"/>
<dbReference type="Proteomes" id="UP001060215">
    <property type="component" value="Chromosome 1"/>
</dbReference>
<name>A0ACC0IWJ5_9ERIC</name>
<protein>
    <submittedName>
        <fullName evidence="1">Uncharacterized protein</fullName>
    </submittedName>
</protein>
<evidence type="ECO:0000313" key="1">
    <source>
        <dbReference type="EMBL" id="KAI8028869.1"/>
    </source>
</evidence>
<dbReference type="EMBL" id="CM045758">
    <property type="protein sequence ID" value="KAI8028869.1"/>
    <property type="molecule type" value="Genomic_DNA"/>
</dbReference>
<gene>
    <name evidence="1" type="ORF">LOK49_LG01G01823</name>
</gene>
<evidence type="ECO:0000313" key="2">
    <source>
        <dbReference type="Proteomes" id="UP001060215"/>
    </source>
</evidence>
<sequence>MLGVVASLEGMVLRREAQMSIMGFQMPPVYAPPRGGPPGPFQRGRGARPARGTGTQGAGPSRPYRGARGAGSSRRRRAPIVEDDEEEVADHVSEASPGEGGPGLGSGSGDEPEEDPEDDSSDPDGDEDAEIIPQKRMRGPPHSRSRGH</sequence>
<organism evidence="1 2">
    <name type="scientific">Camellia lanceoleosa</name>
    <dbReference type="NCBI Taxonomy" id="1840588"/>
    <lineage>
        <taxon>Eukaryota</taxon>
        <taxon>Viridiplantae</taxon>
        <taxon>Streptophyta</taxon>
        <taxon>Embryophyta</taxon>
        <taxon>Tracheophyta</taxon>
        <taxon>Spermatophyta</taxon>
        <taxon>Magnoliopsida</taxon>
        <taxon>eudicotyledons</taxon>
        <taxon>Gunneridae</taxon>
        <taxon>Pentapetalae</taxon>
        <taxon>asterids</taxon>
        <taxon>Ericales</taxon>
        <taxon>Theaceae</taxon>
        <taxon>Camellia</taxon>
    </lineage>
</organism>
<keyword evidence="2" id="KW-1185">Reference proteome</keyword>
<accession>A0ACC0IWJ5</accession>
<reference evidence="1 2" key="1">
    <citation type="journal article" date="2022" name="Plant J.">
        <title>Chromosome-level genome of Camellia lanceoleosa provides a valuable resource for understanding genome evolution and self-incompatibility.</title>
        <authorList>
            <person name="Gong W."/>
            <person name="Xiao S."/>
            <person name="Wang L."/>
            <person name="Liao Z."/>
            <person name="Chang Y."/>
            <person name="Mo W."/>
            <person name="Hu G."/>
            <person name="Li W."/>
            <person name="Zhao G."/>
            <person name="Zhu H."/>
            <person name="Hu X."/>
            <person name="Ji K."/>
            <person name="Xiang X."/>
            <person name="Song Q."/>
            <person name="Yuan D."/>
            <person name="Jin S."/>
            <person name="Zhang L."/>
        </authorList>
    </citation>
    <scope>NUCLEOTIDE SEQUENCE [LARGE SCALE GENOMIC DNA]</scope>
    <source>
        <strain evidence="1">SQ_2022a</strain>
    </source>
</reference>
<comment type="caution">
    <text evidence="1">The sequence shown here is derived from an EMBL/GenBank/DDBJ whole genome shotgun (WGS) entry which is preliminary data.</text>
</comment>